<evidence type="ECO:0000313" key="2">
    <source>
        <dbReference type="EMBL" id="SLM31885.1"/>
    </source>
</evidence>
<keyword evidence="2" id="KW-0808">Transferase</keyword>
<dbReference type="PANTHER" id="PTHR47099:SF1">
    <property type="entry name" value="METHYLCOBAMIDE:COM METHYLTRANSFERASE MTBA"/>
    <property type="match status" value="1"/>
</dbReference>
<dbReference type="InterPro" id="IPR038071">
    <property type="entry name" value="UROD/MetE-like_sf"/>
</dbReference>
<dbReference type="PANTHER" id="PTHR47099">
    <property type="entry name" value="METHYLCOBAMIDE:COM METHYLTRANSFERASE MTBA"/>
    <property type="match status" value="1"/>
</dbReference>
<dbReference type="Gene3D" id="3.20.20.210">
    <property type="match status" value="1"/>
</dbReference>
<keyword evidence="3" id="KW-1185">Reference proteome</keyword>
<reference evidence="2 3" key="1">
    <citation type="submission" date="2017-03" db="EMBL/GenBank/DDBJ databases">
        <authorList>
            <person name="Afonso C.L."/>
            <person name="Miller P.J."/>
            <person name="Scott M.A."/>
            <person name="Spackman E."/>
            <person name="Goraichik I."/>
            <person name="Dimitrov K.M."/>
            <person name="Suarez D.L."/>
            <person name="Swayne D.E."/>
        </authorList>
    </citation>
    <scope>NUCLEOTIDE SEQUENCE [LARGE SCALE GENOMIC DNA]</scope>
    <source>
        <strain evidence="2">PRJEB14757</strain>
    </source>
</reference>
<dbReference type="RefSeq" id="WP_080797784.1">
    <property type="nucleotide sequence ID" value="NZ_LT828540.1"/>
</dbReference>
<dbReference type="AlphaFoldDB" id="A0A1W1HHI9"/>
<evidence type="ECO:0000259" key="1">
    <source>
        <dbReference type="Pfam" id="PF01208"/>
    </source>
</evidence>
<dbReference type="SUPFAM" id="SSF51726">
    <property type="entry name" value="UROD/MetE-like"/>
    <property type="match status" value="1"/>
</dbReference>
<name>A0A1W1HHI9_9BACT</name>
<dbReference type="GO" id="GO:0006779">
    <property type="term" value="P:porphyrin-containing compound biosynthetic process"/>
    <property type="evidence" value="ECO:0007669"/>
    <property type="project" value="InterPro"/>
</dbReference>
<dbReference type="STRING" id="1246637.MTBBW1_50008"/>
<organism evidence="2 3">
    <name type="scientific">Desulfamplus magnetovallimortis</name>
    <dbReference type="NCBI Taxonomy" id="1246637"/>
    <lineage>
        <taxon>Bacteria</taxon>
        <taxon>Pseudomonadati</taxon>
        <taxon>Thermodesulfobacteriota</taxon>
        <taxon>Desulfobacteria</taxon>
        <taxon>Desulfobacterales</taxon>
        <taxon>Desulfobacteraceae</taxon>
        <taxon>Desulfamplus</taxon>
    </lineage>
</organism>
<dbReference type="EMBL" id="FWEV01000292">
    <property type="protein sequence ID" value="SLM31885.1"/>
    <property type="molecule type" value="Genomic_DNA"/>
</dbReference>
<dbReference type="GO" id="GO:0004853">
    <property type="term" value="F:uroporphyrinogen decarboxylase activity"/>
    <property type="evidence" value="ECO:0007669"/>
    <property type="project" value="InterPro"/>
</dbReference>
<gene>
    <name evidence="2" type="ORF">MTBBW1_50008</name>
</gene>
<accession>A0A1W1HHI9</accession>
<keyword evidence="2" id="KW-0489">Methyltransferase</keyword>
<protein>
    <submittedName>
        <fullName evidence="2">Putative Methyltransferase</fullName>
    </submittedName>
</protein>
<proteinExistence type="predicted"/>
<dbReference type="OrthoDB" id="1914371at2"/>
<evidence type="ECO:0000313" key="3">
    <source>
        <dbReference type="Proteomes" id="UP000191931"/>
    </source>
</evidence>
<dbReference type="GO" id="GO:0032259">
    <property type="term" value="P:methylation"/>
    <property type="evidence" value="ECO:0007669"/>
    <property type="project" value="UniProtKB-KW"/>
</dbReference>
<dbReference type="Proteomes" id="UP000191931">
    <property type="component" value="Unassembled WGS sequence"/>
</dbReference>
<sequence length="357" mass="39473">MNDFSKKDTQTGKERMAALMEGKPLDRVPFNPCSIGFSARIYGIDRGRFYRNPETAFDAGIHLMKTCPWMNTKPSYGWADRGSWEFGGKVVWPDNNRFIAPCSVPFIKDPGEISSLPDPDPETAGMNPLVDSFNTLSRGHGFPASLPGGTPTTLSAGIVGRENFLRWLVRYPEAIHALQEKVTRFILNTAELTIKKHGGENCSVFCGVPMESNQLISPGRFEEFAKPYIKQIFSLYRSAGVKSVVVHLCGDHAANLPHWHEIDLPRRTVFSIGNEMDLEKTGADIGSSHILAGNISSTLLQQGSVEEVVKEVSRCLDAGMKHPGGFILMPACEFPPDTPMENLDAIARTLYEKGYYS</sequence>
<dbReference type="Pfam" id="PF01208">
    <property type="entry name" value="URO-D"/>
    <property type="match status" value="1"/>
</dbReference>
<dbReference type="InterPro" id="IPR000257">
    <property type="entry name" value="Uroporphyrinogen_deCOase"/>
</dbReference>
<dbReference type="GO" id="GO:0008168">
    <property type="term" value="F:methyltransferase activity"/>
    <property type="evidence" value="ECO:0007669"/>
    <property type="project" value="UniProtKB-KW"/>
</dbReference>
<feature type="domain" description="Uroporphyrinogen decarboxylase (URO-D)" evidence="1">
    <location>
        <begin position="12"/>
        <end position="349"/>
    </location>
</feature>
<dbReference type="InterPro" id="IPR052024">
    <property type="entry name" value="Methanogen_methyltrans"/>
</dbReference>